<feature type="compositionally biased region" description="Polar residues" evidence="1">
    <location>
        <begin position="739"/>
        <end position="762"/>
    </location>
</feature>
<name>A0A4Y9Y8K3_9APHY</name>
<feature type="compositionally biased region" description="Pro residues" evidence="1">
    <location>
        <begin position="82"/>
        <end position="98"/>
    </location>
</feature>
<dbReference type="InterPro" id="IPR041078">
    <property type="entry name" value="Plavaka"/>
</dbReference>
<protein>
    <submittedName>
        <fullName evidence="2">Uncharacterized protein</fullName>
    </submittedName>
</protein>
<accession>A0A4Y9Y8K3</accession>
<gene>
    <name evidence="2" type="ORF">EVJ58_g6273</name>
</gene>
<dbReference type="AlphaFoldDB" id="A0A4Y9Y8K3"/>
<dbReference type="STRING" id="34475.A0A4Y9Y8K3"/>
<sequence>MLIVPVHRQLPEDIAETYDVEAPIDPIDHVPASPMVVDEPPVAPLSAAGRPIRSTRNRLPKRYRDMLPAGPSDVPAALPPTVNAPPEPLTGQSPPPSPRDVGITNSPSAPARGPYRTAPNVFGLFREYATGPPEHEPDANTAIDDVLVTASAREEEEPADDNPYAPYPNRSSYLLGDWFWSNGGKKTKADLKRLVGTLQDPGFVNPDLLKTNWDKVDAALGDSGPDNIFKASDGWRRASVTIKVPVGTGLPPRDFVVEGLIFRPFEEVVEVQFAKPRASRFHFTPFAEYFQPPDDPTVPPERVYGEGYSSPEFEDIHAKLQSAPPSDCQLPRAAAACMVWSDSTHLSNFGTASLWPVYLMFANESKYERAKTSSKGCHHVAYIPKVHEGELQTFIRQHGGGENMAAILTHCRRELMHGVWRLILGDKFRDAYTHGVVVKCGDGILRRIYPRFFSYSADYPEKVLLASIRDMGSCPCPHCLIPKAEICNLGTTEDMRRREQDRRLDDEQRQKLVTEARRLIYEQGSSIKSTAVEALLKLTSLVPTEVKQVYIETRKILIVAQNAFSEILAPILENYHEIFVPDSLHEWDLGVWRQILIHLLRLLSSLGARQVHELDARFRQVATFGRDTIRSFDSNVSELKKLAARNFEDILQCSIPCFEGLFPAPHDDTIQDLLFLTAMLHGLHKLRMHTETTLKITEKTLEDFAEVLRYFEGETCRSFEAHELAKEVRARMRRESRKQSQTNPQNNAENAESSQRPGSAQTRAPGPRTKLFNLLTYKIHTLGYYPSSIRKRGTTDSYSTRIGESHHRRSKGRFERTSKNNYVPQIANIERRESRLHDIAESLAAAGIAPAAGHLPERSAARENFEEALPEQPYHIARSQKDFVHIPSWVRAQGDDPAVSGFVLKLKQHLLSRLRNMHLDEPSHWGNEAINTVVIKDDRMYSHQTLRVNYTTYDMRRAQDVINPRTNHRDVMLLASDDEPGSSTHPYWYARVLGIYHLYACDRQQPSSSMQRMDVLFVRWFGEDMEWRGGWKVRRLDRIGFVPEDDEGAFGFLDPVTVLRGSHLIPAFKLGRTNVLLRNSRNARRTGELDDWDRFYVGR</sequence>
<dbReference type="EMBL" id="SEKV01000345">
    <property type="protein sequence ID" value="TFY58685.1"/>
    <property type="molecule type" value="Genomic_DNA"/>
</dbReference>
<comment type="caution">
    <text evidence="2">The sequence shown here is derived from an EMBL/GenBank/DDBJ whole genome shotgun (WGS) entry which is preliminary data.</text>
</comment>
<feature type="region of interest" description="Disordered" evidence="1">
    <location>
        <begin position="730"/>
        <end position="769"/>
    </location>
</feature>
<feature type="region of interest" description="Disordered" evidence="1">
    <location>
        <begin position="792"/>
        <end position="815"/>
    </location>
</feature>
<evidence type="ECO:0000313" key="2">
    <source>
        <dbReference type="EMBL" id="TFY58685.1"/>
    </source>
</evidence>
<dbReference type="Pfam" id="PF18759">
    <property type="entry name" value="Plavaka"/>
    <property type="match status" value="1"/>
</dbReference>
<dbReference type="Proteomes" id="UP000298390">
    <property type="component" value="Unassembled WGS sequence"/>
</dbReference>
<feature type="region of interest" description="Disordered" evidence="1">
    <location>
        <begin position="41"/>
        <end position="115"/>
    </location>
</feature>
<evidence type="ECO:0000256" key="1">
    <source>
        <dbReference type="SAM" id="MobiDB-lite"/>
    </source>
</evidence>
<organism evidence="2 3">
    <name type="scientific">Rhodofomes roseus</name>
    <dbReference type="NCBI Taxonomy" id="34475"/>
    <lineage>
        <taxon>Eukaryota</taxon>
        <taxon>Fungi</taxon>
        <taxon>Dikarya</taxon>
        <taxon>Basidiomycota</taxon>
        <taxon>Agaricomycotina</taxon>
        <taxon>Agaricomycetes</taxon>
        <taxon>Polyporales</taxon>
        <taxon>Rhodofomes</taxon>
    </lineage>
</organism>
<evidence type="ECO:0000313" key="3">
    <source>
        <dbReference type="Proteomes" id="UP000298390"/>
    </source>
</evidence>
<reference evidence="2 3" key="1">
    <citation type="submission" date="2019-01" db="EMBL/GenBank/DDBJ databases">
        <title>Genome sequencing of the rare red list fungi Fomitopsis rosea.</title>
        <authorList>
            <person name="Buettner E."/>
            <person name="Kellner H."/>
        </authorList>
    </citation>
    <scope>NUCLEOTIDE SEQUENCE [LARGE SCALE GENOMIC DNA]</scope>
    <source>
        <strain evidence="2 3">DSM 105464</strain>
    </source>
</reference>
<proteinExistence type="predicted"/>